<feature type="transmembrane region" description="Helical" evidence="8">
    <location>
        <begin position="684"/>
        <end position="706"/>
    </location>
</feature>
<organism evidence="10 11">
    <name type="scientific">Owenia fusiformis</name>
    <name type="common">Polychaete worm</name>
    <dbReference type="NCBI Taxonomy" id="6347"/>
    <lineage>
        <taxon>Eukaryota</taxon>
        <taxon>Metazoa</taxon>
        <taxon>Spiralia</taxon>
        <taxon>Lophotrochozoa</taxon>
        <taxon>Annelida</taxon>
        <taxon>Polychaeta</taxon>
        <taxon>Sedentaria</taxon>
        <taxon>Canalipalpata</taxon>
        <taxon>Sabellida</taxon>
        <taxon>Oweniida</taxon>
        <taxon>Oweniidae</taxon>
        <taxon>Owenia</taxon>
    </lineage>
</organism>
<feature type="transmembrane region" description="Helical" evidence="8">
    <location>
        <begin position="601"/>
        <end position="624"/>
    </location>
</feature>
<proteinExistence type="inferred from homology"/>
<feature type="transmembrane region" description="Helical" evidence="8">
    <location>
        <begin position="284"/>
        <end position="308"/>
    </location>
</feature>
<gene>
    <name evidence="10" type="ORF">OFUS_LOCUS4316</name>
</gene>
<keyword evidence="5 8" id="KW-1133">Transmembrane helix</keyword>
<keyword evidence="9" id="KW-0732">Signal</keyword>
<dbReference type="Pfam" id="PF00474">
    <property type="entry name" value="SSF"/>
    <property type="match status" value="1"/>
</dbReference>
<name>A0A8S4N9S8_OWEFU</name>
<evidence type="ECO:0000256" key="6">
    <source>
        <dbReference type="ARBA" id="ARBA00023136"/>
    </source>
</evidence>
<feature type="chain" id="PRO_5035732834" evidence="9">
    <location>
        <begin position="22"/>
        <end position="781"/>
    </location>
</feature>
<evidence type="ECO:0000256" key="3">
    <source>
        <dbReference type="ARBA" id="ARBA00022448"/>
    </source>
</evidence>
<evidence type="ECO:0000256" key="1">
    <source>
        <dbReference type="ARBA" id="ARBA00004141"/>
    </source>
</evidence>
<feature type="transmembrane region" description="Helical" evidence="8">
    <location>
        <begin position="329"/>
        <end position="354"/>
    </location>
</feature>
<protein>
    <submittedName>
        <fullName evidence="10">Uncharacterized protein</fullName>
    </submittedName>
</protein>
<dbReference type="PANTHER" id="PTHR46154:SF4">
    <property type="entry name" value="UREA ACTIVE TRANSPORTER"/>
    <property type="match status" value="1"/>
</dbReference>
<dbReference type="AlphaFoldDB" id="A0A8S4N9S8"/>
<feature type="transmembrane region" description="Helical" evidence="8">
    <location>
        <begin position="726"/>
        <end position="748"/>
    </location>
</feature>
<evidence type="ECO:0000256" key="4">
    <source>
        <dbReference type="ARBA" id="ARBA00022692"/>
    </source>
</evidence>
<dbReference type="InterPro" id="IPR001734">
    <property type="entry name" value="Na/solute_symporter"/>
</dbReference>
<feature type="transmembrane region" description="Helical" evidence="8">
    <location>
        <begin position="201"/>
        <end position="220"/>
    </location>
</feature>
<feature type="signal peptide" evidence="9">
    <location>
        <begin position="1"/>
        <end position="21"/>
    </location>
</feature>
<feature type="transmembrane region" description="Helical" evidence="8">
    <location>
        <begin position="125"/>
        <end position="145"/>
    </location>
</feature>
<evidence type="ECO:0000256" key="2">
    <source>
        <dbReference type="ARBA" id="ARBA00006434"/>
    </source>
</evidence>
<dbReference type="OrthoDB" id="10049971at2759"/>
<accession>A0A8S4N9S8</accession>
<keyword evidence="4 8" id="KW-0812">Transmembrane</keyword>
<dbReference type="CDD" id="cd11476">
    <property type="entry name" value="SLC5sbd_DUR3"/>
    <property type="match status" value="1"/>
</dbReference>
<evidence type="ECO:0000256" key="5">
    <source>
        <dbReference type="ARBA" id="ARBA00022989"/>
    </source>
</evidence>
<dbReference type="GO" id="GO:0015204">
    <property type="term" value="F:urea transmembrane transporter activity"/>
    <property type="evidence" value="ECO:0007669"/>
    <property type="project" value="InterPro"/>
</dbReference>
<keyword evidence="11" id="KW-1185">Reference proteome</keyword>
<evidence type="ECO:0000313" key="10">
    <source>
        <dbReference type="EMBL" id="CAH1777253.1"/>
    </source>
</evidence>
<dbReference type="InterPro" id="IPR031155">
    <property type="entry name" value="DUR"/>
</dbReference>
<sequence>MAMLKLVIAAVLLLLIHESFAQTTDVSNGKNGTSLIRGVKPTIELRNAIIFMLSFGVFSMLVAFAFQLVRKYVYNDVSNVDTTFDAGGKVSIGLTATTIVSQMTWTATLLQSTTVATKYGISGPLWYGAAATIQTFVFAILSIQFKTKAPGAKTFLQVIRVRFGKATHILFCVFAGITNILVMLMLLLAGTAVLHSLILDLSMSLACILLAFLIGSYTLIGGLGATFYVSYFNTSIVFCLMIVLLVEVFHKSSDNDSNPLGNANAMYTYLHNAVGPVGNYERSYLTIMSSGGLMFGVVTMVLSFSVIIGDQSYWQSSIAAKPIHGVWGFIAGGLTWFSIPFVMAMTFGLAYLALGEWQGAPLLSDDDVNKGLVPPLIAQVLLGRLGEYVIFMLIIMAIMSTGSAEVIAVASLIVYDVYQPYLNPFRDNLKGDSCVLCGERLRSFEHAETNEKEEFCSCKPAIQCPECIDDRTNQRIKHTNGITVKRPYTCSVHGLYQQYQEDLVGYKSWCILWVTMFTIPLVLCSDWVGLNLAWVFNFTGVLISSVGIPICLSILWSMTNAKGMISGVIFGCVCGMSLWLGTASRYEGGLSRFLENTGREIPMLVGNCGSVITGGITCMVVSFCTTDRKHFNASDVWEKMRNIENPLHPWIITYARDFGVTCNDKSEYIRPTHEAIKKIYRKPFILALIAGISLLFIFIVLWPAVMVPLKVMTRDQFNVWATFSQAYAFIVAAFIILVPLLQEIYLIFGKARKNYIRKNTDDNMADSETFESSLLERVSTM</sequence>
<feature type="transmembrane region" description="Helical" evidence="8">
    <location>
        <begin position="388"/>
        <end position="415"/>
    </location>
</feature>
<keyword evidence="3" id="KW-0813">Transport</keyword>
<dbReference type="Proteomes" id="UP000749559">
    <property type="component" value="Unassembled WGS sequence"/>
</dbReference>
<evidence type="ECO:0000256" key="7">
    <source>
        <dbReference type="RuleBase" id="RU362091"/>
    </source>
</evidence>
<reference evidence="10" key="1">
    <citation type="submission" date="2022-03" db="EMBL/GenBank/DDBJ databases">
        <authorList>
            <person name="Martin C."/>
        </authorList>
    </citation>
    <scope>NUCLEOTIDE SEQUENCE</scope>
</reference>
<feature type="transmembrane region" description="Helical" evidence="8">
    <location>
        <begin position="227"/>
        <end position="249"/>
    </location>
</feature>
<comment type="subcellular location">
    <subcellularLocation>
        <location evidence="1">Membrane</location>
        <topology evidence="1">Multi-pass membrane protein</topology>
    </subcellularLocation>
</comment>
<feature type="transmembrane region" description="Helical" evidence="8">
    <location>
        <begin position="45"/>
        <end position="66"/>
    </location>
</feature>
<comment type="similarity">
    <text evidence="2 7">Belongs to the sodium:solute symporter (SSF) (TC 2.A.21) family.</text>
</comment>
<dbReference type="EMBL" id="CAIIXF020000002">
    <property type="protein sequence ID" value="CAH1777253.1"/>
    <property type="molecule type" value="Genomic_DNA"/>
</dbReference>
<evidence type="ECO:0000256" key="9">
    <source>
        <dbReference type="SAM" id="SignalP"/>
    </source>
</evidence>
<dbReference type="PROSITE" id="PS50283">
    <property type="entry name" value="NA_SOLUT_SYMP_3"/>
    <property type="match status" value="1"/>
</dbReference>
<dbReference type="InterPro" id="IPR038377">
    <property type="entry name" value="Na/Glc_symporter_sf"/>
</dbReference>
<feature type="transmembrane region" description="Helical" evidence="8">
    <location>
        <begin position="509"/>
        <end position="528"/>
    </location>
</feature>
<keyword evidence="6 8" id="KW-0472">Membrane</keyword>
<feature type="transmembrane region" description="Helical" evidence="8">
    <location>
        <begin position="166"/>
        <end position="189"/>
    </location>
</feature>
<comment type="caution">
    <text evidence="10">The sequence shown here is derived from an EMBL/GenBank/DDBJ whole genome shotgun (WGS) entry which is preliminary data.</text>
</comment>
<evidence type="ECO:0000313" key="11">
    <source>
        <dbReference type="Proteomes" id="UP000749559"/>
    </source>
</evidence>
<dbReference type="GO" id="GO:0005886">
    <property type="term" value="C:plasma membrane"/>
    <property type="evidence" value="ECO:0007669"/>
    <property type="project" value="TreeGrafter"/>
</dbReference>
<dbReference type="PANTHER" id="PTHR46154">
    <property type="match status" value="1"/>
</dbReference>
<feature type="transmembrane region" description="Helical" evidence="8">
    <location>
        <begin position="563"/>
        <end position="581"/>
    </location>
</feature>
<evidence type="ECO:0000256" key="8">
    <source>
        <dbReference type="SAM" id="Phobius"/>
    </source>
</evidence>
<dbReference type="Gene3D" id="1.20.1730.10">
    <property type="entry name" value="Sodium/glucose cotransporter"/>
    <property type="match status" value="1"/>
</dbReference>
<feature type="transmembrane region" description="Helical" evidence="8">
    <location>
        <begin position="534"/>
        <end position="556"/>
    </location>
</feature>